<gene>
    <name evidence="3" type="ORF">EAY46_20070</name>
</gene>
<keyword evidence="1" id="KW-0472">Membrane</keyword>
<reference evidence="3 4" key="1">
    <citation type="journal article" date="2021" name="PeerJ">
        <title>Analysis of 44 Vibrio anguillarum genomes reveals high genetic diversity.</title>
        <authorList>
            <person name="Hansen M.J."/>
            <person name="Dalsgaard I."/>
        </authorList>
    </citation>
    <scope>NUCLEOTIDE SEQUENCE [LARGE SCALE GENOMIC DNA]</scope>
    <source>
        <strain evidence="3 4">040915-1/1B</strain>
    </source>
</reference>
<dbReference type="EMBL" id="RDPI01000109">
    <property type="protein sequence ID" value="MBF4375333.1"/>
    <property type="molecule type" value="Genomic_DNA"/>
</dbReference>
<feature type="transmembrane region" description="Helical" evidence="1">
    <location>
        <begin position="35"/>
        <end position="54"/>
    </location>
</feature>
<accession>A0ABR9ZA47</accession>
<feature type="domain" description="SMODS and SLOG-associating 2TM effector" evidence="2">
    <location>
        <begin position="6"/>
        <end position="148"/>
    </location>
</feature>
<feature type="non-terminal residue" evidence="3">
    <location>
        <position position="168"/>
    </location>
</feature>
<evidence type="ECO:0000259" key="2">
    <source>
        <dbReference type="Pfam" id="PF18160"/>
    </source>
</evidence>
<name>A0ABR9ZA47_VIBAN</name>
<feature type="transmembrane region" description="Helical" evidence="1">
    <location>
        <begin position="66"/>
        <end position="84"/>
    </location>
</feature>
<protein>
    <submittedName>
        <fullName evidence="3">SLATT domain-containing protein</fullName>
    </submittedName>
</protein>
<keyword evidence="4" id="KW-1185">Reference proteome</keyword>
<dbReference type="InterPro" id="IPR041115">
    <property type="entry name" value="SLATT_5"/>
</dbReference>
<dbReference type="RefSeq" id="WP_194664241.1">
    <property type="nucleotide sequence ID" value="NZ_RDPI01000109.1"/>
</dbReference>
<evidence type="ECO:0000313" key="3">
    <source>
        <dbReference type="EMBL" id="MBF4375333.1"/>
    </source>
</evidence>
<dbReference type="Proteomes" id="UP000726136">
    <property type="component" value="Unassembled WGS sequence"/>
</dbReference>
<comment type="caution">
    <text evidence="3">The sequence shown here is derived from an EMBL/GenBank/DDBJ whole genome shotgun (WGS) entry which is preliminary data.</text>
</comment>
<dbReference type="NCBIfam" id="NF033631">
    <property type="entry name" value="SLATT_5"/>
    <property type="match status" value="1"/>
</dbReference>
<evidence type="ECO:0000313" key="4">
    <source>
        <dbReference type="Proteomes" id="UP000726136"/>
    </source>
</evidence>
<proteinExistence type="predicted"/>
<keyword evidence="1" id="KW-0812">Transmembrane</keyword>
<evidence type="ECO:0000256" key="1">
    <source>
        <dbReference type="SAM" id="Phobius"/>
    </source>
</evidence>
<organism evidence="3 4">
    <name type="scientific">Vibrio anguillarum</name>
    <name type="common">Listonella anguillarum</name>
    <dbReference type="NCBI Taxonomy" id="55601"/>
    <lineage>
        <taxon>Bacteria</taxon>
        <taxon>Pseudomonadati</taxon>
        <taxon>Pseudomonadota</taxon>
        <taxon>Gammaproteobacteria</taxon>
        <taxon>Vibrionales</taxon>
        <taxon>Vibrionaceae</taxon>
        <taxon>Vibrio</taxon>
    </lineage>
</organism>
<keyword evidence="1" id="KW-1133">Transmembrane helix</keyword>
<sequence>MKDKESSFRNLYKKMDSTSKTRFNASRRLKLHSKFSAYIIVFISLGLILVTLMQAYSLGGNINNKIVGLFQAFSSIAVLVYSLLIDRNNYSSTSEKMYSCAAQLGELKQEVRPYLDEQSHNEQKYLEFKNKYHQLLKLYETHSNNDFRGDYYRAKLEMPEDYDPHHQF</sequence>
<dbReference type="Pfam" id="PF18160">
    <property type="entry name" value="SLATT_5"/>
    <property type="match status" value="1"/>
</dbReference>